<organism evidence="12 13">
    <name type="scientific">Streptomyces kunmingensis</name>
    <dbReference type="NCBI Taxonomy" id="68225"/>
    <lineage>
        <taxon>Bacteria</taxon>
        <taxon>Bacillati</taxon>
        <taxon>Actinomycetota</taxon>
        <taxon>Actinomycetes</taxon>
        <taxon>Kitasatosporales</taxon>
        <taxon>Streptomycetaceae</taxon>
        <taxon>Streptomyces</taxon>
    </lineage>
</organism>
<evidence type="ECO:0000256" key="8">
    <source>
        <dbReference type="ARBA" id="ARBA00023136"/>
    </source>
</evidence>
<dbReference type="InterPro" id="IPR051120">
    <property type="entry name" value="ABC_AA/LPS_Transport"/>
</dbReference>
<evidence type="ECO:0000256" key="9">
    <source>
        <dbReference type="SAM" id="MobiDB-lite"/>
    </source>
</evidence>
<feature type="transmembrane region" description="Helical" evidence="10">
    <location>
        <begin position="406"/>
        <end position="426"/>
    </location>
</feature>
<comment type="subcellular location">
    <subcellularLocation>
        <location evidence="1">Cell membrane</location>
        <topology evidence="1">Multi-pass membrane protein</topology>
    </subcellularLocation>
</comment>
<feature type="transmembrane region" description="Helical" evidence="10">
    <location>
        <begin position="446"/>
        <end position="466"/>
    </location>
</feature>
<sequence>MASLTYDLALAGLSVGAAAALTGVGLIVTYRATGVLNFAHGAIAMVCAYLLRQFVVVWDRPLWAGAALVLLVFAPALGLALERGVFRPLASTGGDPARTLVASTGVFVLLVGAAALLWGTGAREDAPTLITADPWGQLAVACAVAAAVWAVTRWTRFGGELRAVVDNRPLAVLGGIDADRVAAAGWAFGSFTAGLTGVLLAPFVRLDPYGLPLLVMEVVAVAIAARMRFLSVAVLVALVIGVAQSGLARVHPGGRAEPLVQAVGANLFVVALLLAALALPGIGGRGALPRAATRRGVPAPAGAWPVAAVLFLLPLGFAGSDLHTSVQVPALALILLSLVVVTGRAGQLALGQGAFAGLGALLATLAALGRFPGLPRLPGFLALSLAVALVAPLGLLTAVPAIRRHGLALALATFAVGVGVSRFVFAQPYAASGLAPPRPAGFDSDRAFYVLELGLLGAALLCVSALRRGRAGRALAAMRDHEAGASAAGVRVPALKVAAFVTGAGLAALGGGLLAFGVRSFDPGAYDPVRGLLWFAAIVVLGADSPLGALAGAALLVGLDAGARGGVAAAVVGLLAVLAGRFPEGPYEAARRFAVRGRGQGRLTPRGLAARDRLRRSPGLLDVRAGLRRGHSSPGAGPWGLVARFPAPLKGALRATHRHRAASPADERTAPPRARRRPSPPRARAASQGGLTRRRPGLSGAANVMPKDPRPGGLVPAPPALSATRLTVTFGGRPVLHDVDISVPPGRIVAVVGPNGVGKSTLFHCLAGTLRPEAGRVRLGERDITALPAHARTRLGVARTFQQLSVFPSLTVAENIQVGAEQGRVPDPDATRRLLALFGLRGEQLTADLPTGTLRRVELARALAGGPHVLLLDEPAAGLDDAEVAALAGLLKALAADGTALLVVEHDLDLVADLADTVHVMAAGTVVASGPPDTVLDRTTGPRP</sequence>
<keyword evidence="3" id="KW-1003">Cell membrane</keyword>
<feature type="transmembrane region" description="Helical" evidence="10">
    <location>
        <begin position="533"/>
        <end position="559"/>
    </location>
</feature>
<comment type="caution">
    <text evidence="12">The sequence shown here is derived from an EMBL/GenBank/DDBJ whole genome shotgun (WGS) entry which is preliminary data.</text>
</comment>
<evidence type="ECO:0000256" key="10">
    <source>
        <dbReference type="SAM" id="Phobius"/>
    </source>
</evidence>
<feature type="transmembrane region" description="Helical" evidence="10">
    <location>
        <begin position="324"/>
        <end position="341"/>
    </location>
</feature>
<dbReference type="Pfam" id="PF00005">
    <property type="entry name" value="ABC_tran"/>
    <property type="match status" value="1"/>
</dbReference>
<feature type="transmembrane region" description="Helical" evidence="10">
    <location>
        <begin position="232"/>
        <end position="251"/>
    </location>
</feature>
<dbReference type="Gene3D" id="3.40.50.300">
    <property type="entry name" value="P-loop containing nucleotide triphosphate hydrolases"/>
    <property type="match status" value="1"/>
</dbReference>
<feature type="transmembrane region" description="Helical" evidence="10">
    <location>
        <begin position="209"/>
        <end position="225"/>
    </location>
</feature>
<dbReference type="InterPro" id="IPR001851">
    <property type="entry name" value="ABC_transp_permease"/>
</dbReference>
<evidence type="ECO:0000256" key="4">
    <source>
        <dbReference type="ARBA" id="ARBA00022692"/>
    </source>
</evidence>
<keyword evidence="8 10" id="KW-0472">Membrane</keyword>
<dbReference type="CDD" id="cd06582">
    <property type="entry name" value="TM_PBP1_LivH_like"/>
    <property type="match status" value="1"/>
</dbReference>
<evidence type="ECO:0000259" key="11">
    <source>
        <dbReference type="PROSITE" id="PS50893"/>
    </source>
</evidence>
<feature type="transmembrane region" description="Helical" evidence="10">
    <location>
        <begin position="61"/>
        <end position="80"/>
    </location>
</feature>
<accession>A0ABU6CPA7</accession>
<dbReference type="InterPro" id="IPR003439">
    <property type="entry name" value="ABC_transporter-like_ATP-bd"/>
</dbReference>
<feature type="region of interest" description="Disordered" evidence="9">
    <location>
        <begin position="654"/>
        <end position="714"/>
    </location>
</feature>
<keyword evidence="5" id="KW-0547">Nucleotide-binding</keyword>
<feature type="transmembrane region" description="Helical" evidence="10">
    <location>
        <begin position="566"/>
        <end position="583"/>
    </location>
</feature>
<feature type="transmembrane region" description="Helical" evidence="10">
    <location>
        <begin position="35"/>
        <end position="55"/>
    </location>
</feature>
<evidence type="ECO:0000256" key="6">
    <source>
        <dbReference type="ARBA" id="ARBA00022840"/>
    </source>
</evidence>
<evidence type="ECO:0000256" key="7">
    <source>
        <dbReference type="ARBA" id="ARBA00022989"/>
    </source>
</evidence>
<dbReference type="EMBL" id="JAOZYB010000361">
    <property type="protein sequence ID" value="MEB3966498.1"/>
    <property type="molecule type" value="Genomic_DNA"/>
</dbReference>
<feature type="transmembrane region" description="Helical" evidence="10">
    <location>
        <begin position="380"/>
        <end position="399"/>
    </location>
</feature>
<dbReference type="SMART" id="SM00382">
    <property type="entry name" value="AAA"/>
    <property type="match status" value="1"/>
</dbReference>
<evidence type="ECO:0000256" key="1">
    <source>
        <dbReference type="ARBA" id="ARBA00004651"/>
    </source>
</evidence>
<feature type="transmembrane region" description="Helical" evidence="10">
    <location>
        <begin position="348"/>
        <end position="368"/>
    </location>
</feature>
<keyword evidence="6 12" id="KW-0067">ATP-binding</keyword>
<evidence type="ECO:0000313" key="13">
    <source>
        <dbReference type="Proteomes" id="UP001352223"/>
    </source>
</evidence>
<feature type="transmembrane region" description="Helical" evidence="10">
    <location>
        <begin position="263"/>
        <end position="284"/>
    </location>
</feature>
<dbReference type="PANTHER" id="PTHR45772">
    <property type="entry name" value="CONSERVED COMPONENT OF ABC TRANSPORTER FOR NATURAL AMINO ACIDS-RELATED"/>
    <property type="match status" value="1"/>
</dbReference>
<dbReference type="SUPFAM" id="SSF52540">
    <property type="entry name" value="P-loop containing nucleoside triphosphate hydrolases"/>
    <property type="match status" value="1"/>
</dbReference>
<evidence type="ECO:0000256" key="5">
    <source>
        <dbReference type="ARBA" id="ARBA00022741"/>
    </source>
</evidence>
<feature type="transmembrane region" description="Helical" evidence="10">
    <location>
        <begin position="6"/>
        <end position="28"/>
    </location>
</feature>
<feature type="transmembrane region" description="Helical" evidence="10">
    <location>
        <begin position="134"/>
        <end position="152"/>
    </location>
</feature>
<keyword evidence="2" id="KW-0813">Transport</keyword>
<keyword evidence="13" id="KW-1185">Reference proteome</keyword>
<dbReference type="PANTHER" id="PTHR45772:SF1">
    <property type="entry name" value="ABC TRANSPORTER ATP-BINDING PROTEIN"/>
    <property type="match status" value="1"/>
</dbReference>
<evidence type="ECO:0000313" key="12">
    <source>
        <dbReference type="EMBL" id="MEB3966498.1"/>
    </source>
</evidence>
<evidence type="ECO:0000256" key="2">
    <source>
        <dbReference type="ARBA" id="ARBA00022448"/>
    </source>
</evidence>
<dbReference type="InterPro" id="IPR003593">
    <property type="entry name" value="AAA+_ATPase"/>
</dbReference>
<keyword evidence="4 10" id="KW-0812">Transmembrane</keyword>
<feature type="transmembrane region" description="Helical" evidence="10">
    <location>
        <begin position="100"/>
        <end position="122"/>
    </location>
</feature>
<dbReference type="GO" id="GO:0005524">
    <property type="term" value="F:ATP binding"/>
    <property type="evidence" value="ECO:0007669"/>
    <property type="project" value="UniProtKB-KW"/>
</dbReference>
<name>A0ABU6CPA7_9ACTN</name>
<feature type="domain" description="ABC transporter" evidence="11">
    <location>
        <begin position="721"/>
        <end position="944"/>
    </location>
</feature>
<gene>
    <name evidence="12" type="ORF">OKJ48_40660</name>
</gene>
<keyword evidence="7 10" id="KW-1133">Transmembrane helix</keyword>
<dbReference type="Pfam" id="PF02653">
    <property type="entry name" value="BPD_transp_2"/>
    <property type="match status" value="2"/>
</dbReference>
<dbReference type="PROSITE" id="PS50893">
    <property type="entry name" value="ABC_TRANSPORTER_2"/>
    <property type="match status" value="1"/>
</dbReference>
<evidence type="ECO:0000256" key="3">
    <source>
        <dbReference type="ARBA" id="ARBA00022475"/>
    </source>
</evidence>
<reference evidence="12 13" key="1">
    <citation type="submission" date="2022-10" db="EMBL/GenBank/DDBJ databases">
        <authorList>
            <person name="Xie J."/>
            <person name="Shen N."/>
        </authorList>
    </citation>
    <scope>NUCLEOTIDE SEQUENCE [LARGE SCALE GENOMIC DNA]</scope>
    <source>
        <strain evidence="12 13">DSM 41681</strain>
    </source>
</reference>
<feature type="transmembrane region" description="Helical" evidence="10">
    <location>
        <begin position="183"/>
        <end position="203"/>
    </location>
</feature>
<proteinExistence type="predicted"/>
<protein>
    <submittedName>
        <fullName evidence="12">ATP-binding cassette domain-containing protein</fullName>
    </submittedName>
</protein>
<dbReference type="InterPro" id="IPR027417">
    <property type="entry name" value="P-loop_NTPase"/>
</dbReference>
<dbReference type="Proteomes" id="UP001352223">
    <property type="component" value="Unassembled WGS sequence"/>
</dbReference>
<feature type="transmembrane region" description="Helical" evidence="10">
    <location>
        <begin position="296"/>
        <end position="318"/>
    </location>
</feature>
<feature type="transmembrane region" description="Helical" evidence="10">
    <location>
        <begin position="497"/>
        <end position="521"/>
    </location>
</feature>
<dbReference type="RefSeq" id="WP_324775834.1">
    <property type="nucleotide sequence ID" value="NZ_BAAATS010000012.1"/>
</dbReference>